<dbReference type="HOGENOM" id="CLU_150646_12_3_3"/>
<evidence type="ECO:0000313" key="3">
    <source>
        <dbReference type="EMBL" id="ACL45154.1"/>
    </source>
</evidence>
<dbReference type="KEGG" id="cyn:Cyan7425_2808"/>
<keyword evidence="1" id="KW-0408">Iron</keyword>
<accession>B8HKG3</accession>
<dbReference type="InterPro" id="IPR052713">
    <property type="entry name" value="FeoA"/>
</dbReference>
<name>B8HKG3_CYAP4</name>
<dbReference type="InterPro" id="IPR008988">
    <property type="entry name" value="Transcriptional_repressor_C"/>
</dbReference>
<proteinExistence type="predicted"/>
<dbReference type="SMART" id="SM00899">
    <property type="entry name" value="FeoA"/>
    <property type="match status" value="1"/>
</dbReference>
<dbReference type="SUPFAM" id="SSF50037">
    <property type="entry name" value="C-terminal domain of transcriptional repressors"/>
    <property type="match status" value="1"/>
</dbReference>
<dbReference type="AlphaFoldDB" id="B8HKG3"/>
<dbReference type="OrthoDB" id="7916291at2"/>
<protein>
    <submittedName>
        <fullName evidence="3">FeoA family protein</fullName>
    </submittedName>
</protein>
<dbReference type="InterPro" id="IPR007167">
    <property type="entry name" value="Fe-transptr_FeoA-like"/>
</dbReference>
<dbReference type="eggNOG" id="COG1918">
    <property type="taxonomic scope" value="Bacteria"/>
</dbReference>
<sequence length="83" mass="9131">MSKPNQHLASLKPGDVATIASLETSPGLHQRLLALGFRQGRQVIMLRQSWLSGPVHVRVGTTEVMMRRREAQSIKITPLSTGT</sequence>
<dbReference type="Gene3D" id="2.30.30.90">
    <property type="match status" value="1"/>
</dbReference>
<gene>
    <name evidence="3" type="ordered locus">Cyan7425_2808</name>
</gene>
<dbReference type="STRING" id="395961.Cyan7425_2808"/>
<evidence type="ECO:0000256" key="1">
    <source>
        <dbReference type="ARBA" id="ARBA00023004"/>
    </source>
</evidence>
<dbReference type="Pfam" id="PF04023">
    <property type="entry name" value="FeoA"/>
    <property type="match status" value="1"/>
</dbReference>
<dbReference type="PANTHER" id="PTHR42954">
    <property type="entry name" value="FE(2+) TRANSPORT PROTEIN A"/>
    <property type="match status" value="1"/>
</dbReference>
<dbReference type="InterPro" id="IPR038157">
    <property type="entry name" value="FeoA_core_dom"/>
</dbReference>
<feature type="domain" description="Ferrous iron transporter FeoA-like" evidence="2">
    <location>
        <begin position="6"/>
        <end position="78"/>
    </location>
</feature>
<dbReference type="PANTHER" id="PTHR42954:SF2">
    <property type="entry name" value="FE(2+) TRANSPORT PROTEIN A"/>
    <property type="match status" value="1"/>
</dbReference>
<reference evidence="3" key="1">
    <citation type="submission" date="2009-01" db="EMBL/GenBank/DDBJ databases">
        <title>Complete sequence of chromosome Cyanothece sp. PCC 7425.</title>
        <authorList>
            <consortium name="US DOE Joint Genome Institute"/>
            <person name="Lucas S."/>
            <person name="Copeland A."/>
            <person name="Lapidus A."/>
            <person name="Glavina del Rio T."/>
            <person name="Dalin E."/>
            <person name="Tice H."/>
            <person name="Bruce D."/>
            <person name="Goodwin L."/>
            <person name="Pitluck S."/>
            <person name="Sims D."/>
            <person name="Meineke L."/>
            <person name="Brettin T."/>
            <person name="Detter J.C."/>
            <person name="Han C."/>
            <person name="Larimer F."/>
            <person name="Land M."/>
            <person name="Hauser L."/>
            <person name="Kyrpides N."/>
            <person name="Ovchinnikova G."/>
            <person name="Liberton M."/>
            <person name="Stoeckel J."/>
            <person name="Banerjee A."/>
            <person name="Singh A."/>
            <person name="Page L."/>
            <person name="Sato H."/>
            <person name="Zhao L."/>
            <person name="Sherman L."/>
            <person name="Pakrasi H."/>
            <person name="Richardson P."/>
        </authorList>
    </citation>
    <scope>NUCLEOTIDE SEQUENCE</scope>
    <source>
        <strain evidence="3">PCC 7425</strain>
    </source>
</reference>
<evidence type="ECO:0000259" key="2">
    <source>
        <dbReference type="SMART" id="SM00899"/>
    </source>
</evidence>
<organism evidence="3">
    <name type="scientific">Cyanothece sp. (strain PCC 7425 / ATCC 29141)</name>
    <dbReference type="NCBI Taxonomy" id="395961"/>
    <lineage>
        <taxon>Bacteria</taxon>
        <taxon>Bacillati</taxon>
        <taxon>Cyanobacteriota</taxon>
        <taxon>Cyanophyceae</taxon>
        <taxon>Gomontiellales</taxon>
        <taxon>Cyanothecaceae</taxon>
        <taxon>Cyanothece</taxon>
    </lineage>
</organism>
<dbReference type="GO" id="GO:0046914">
    <property type="term" value="F:transition metal ion binding"/>
    <property type="evidence" value="ECO:0007669"/>
    <property type="project" value="InterPro"/>
</dbReference>
<dbReference type="EMBL" id="CP001344">
    <property type="protein sequence ID" value="ACL45154.1"/>
    <property type="molecule type" value="Genomic_DNA"/>
</dbReference>